<protein>
    <submittedName>
        <fullName evidence="2">Uncharacterized protein</fullName>
    </submittedName>
</protein>
<proteinExistence type="predicted"/>
<keyword evidence="3" id="KW-1185">Reference proteome</keyword>
<accession>A0A8X6I716</accession>
<reference evidence="2" key="1">
    <citation type="submission" date="2020-08" db="EMBL/GenBank/DDBJ databases">
        <title>Multicomponent nature underlies the extraordinary mechanical properties of spider dragline silk.</title>
        <authorList>
            <person name="Kono N."/>
            <person name="Nakamura H."/>
            <person name="Mori M."/>
            <person name="Yoshida Y."/>
            <person name="Ohtoshi R."/>
            <person name="Malay A.D."/>
            <person name="Moran D.A.P."/>
            <person name="Tomita M."/>
            <person name="Numata K."/>
            <person name="Arakawa K."/>
        </authorList>
    </citation>
    <scope>NUCLEOTIDE SEQUENCE</scope>
</reference>
<dbReference type="Proteomes" id="UP000886998">
    <property type="component" value="Unassembled WGS sequence"/>
</dbReference>
<name>A0A8X6I716_9ARAC</name>
<dbReference type="AlphaFoldDB" id="A0A8X6I716"/>
<organism evidence="2 3">
    <name type="scientific">Trichonephila inaurata madagascariensis</name>
    <dbReference type="NCBI Taxonomy" id="2747483"/>
    <lineage>
        <taxon>Eukaryota</taxon>
        <taxon>Metazoa</taxon>
        <taxon>Ecdysozoa</taxon>
        <taxon>Arthropoda</taxon>
        <taxon>Chelicerata</taxon>
        <taxon>Arachnida</taxon>
        <taxon>Araneae</taxon>
        <taxon>Araneomorphae</taxon>
        <taxon>Entelegynae</taxon>
        <taxon>Araneoidea</taxon>
        <taxon>Nephilidae</taxon>
        <taxon>Trichonephila</taxon>
        <taxon>Trichonephila inaurata</taxon>
    </lineage>
</organism>
<evidence type="ECO:0000256" key="1">
    <source>
        <dbReference type="SAM" id="MobiDB-lite"/>
    </source>
</evidence>
<feature type="compositionally biased region" description="Pro residues" evidence="1">
    <location>
        <begin position="15"/>
        <end position="24"/>
    </location>
</feature>
<comment type="caution">
    <text evidence="2">The sequence shown here is derived from an EMBL/GenBank/DDBJ whole genome shotgun (WGS) entry which is preliminary data.</text>
</comment>
<feature type="region of interest" description="Disordered" evidence="1">
    <location>
        <begin position="1"/>
        <end position="24"/>
    </location>
</feature>
<gene>
    <name evidence="2" type="ORF">TNIN_275511</name>
</gene>
<dbReference type="EMBL" id="BMAV01024513">
    <property type="protein sequence ID" value="GFS33618.1"/>
    <property type="molecule type" value="Genomic_DNA"/>
</dbReference>
<evidence type="ECO:0000313" key="2">
    <source>
        <dbReference type="EMBL" id="GFS33618.1"/>
    </source>
</evidence>
<evidence type="ECO:0000313" key="3">
    <source>
        <dbReference type="Proteomes" id="UP000886998"/>
    </source>
</evidence>
<sequence length="99" mass="11125">MRRNWMRPRWQSLPQDPPDSPPFSQPVLSVLLPDSCRQFSRFCAPEPLFPTIVTFRSVDGIGESFQPFIPPNAELSPNIAPTRDAKCSTRLSNITITPG</sequence>